<dbReference type="EMBL" id="MLAW01000041">
    <property type="protein sequence ID" value="OJJ22688.1"/>
    <property type="molecule type" value="Genomic_DNA"/>
</dbReference>
<proteinExistence type="predicted"/>
<evidence type="ECO:0000313" key="2">
    <source>
        <dbReference type="Proteomes" id="UP000183940"/>
    </source>
</evidence>
<comment type="caution">
    <text evidence="1">The sequence shown here is derived from an EMBL/GenBank/DDBJ whole genome shotgun (WGS) entry which is preliminary data.</text>
</comment>
<keyword evidence="2" id="KW-1185">Reference proteome</keyword>
<dbReference type="AlphaFoldDB" id="A0A1L9QMN2"/>
<dbReference type="STRING" id="1925591.BI308_19210"/>
<sequence length="202" mass="23279">MPFTGYKNLAMVIQSFELIYQENDFILPSEFTLNDYFKQRFEMLLTEGIVDNSEAAICENLIAPILTEVWFAYKESWLLWSHQNLIYDEDLSGVPDYILAHKSPLGKIIFENLFFVAIEAKKDDFTGGWGQCGAEMVACQKINGMPGQTIFSIVSNGKVWEFGKLNDRAFTKNLKSYTIYDLERLFNAVNYVFEQCQLQVNP</sequence>
<dbReference type="Proteomes" id="UP000183940">
    <property type="component" value="Unassembled WGS sequence"/>
</dbReference>
<protein>
    <submittedName>
        <fullName evidence="1">Uncharacterized protein</fullName>
    </submittedName>
</protein>
<name>A0A1L9QMN2_9CYAN</name>
<gene>
    <name evidence="1" type="ORF">BI308_19210</name>
</gene>
<evidence type="ECO:0000313" key="1">
    <source>
        <dbReference type="EMBL" id="OJJ22688.1"/>
    </source>
</evidence>
<organism evidence="1 2">
    <name type="scientific">Roseofilum reptotaenium AO1-A</name>
    <dbReference type="NCBI Taxonomy" id="1925591"/>
    <lineage>
        <taxon>Bacteria</taxon>
        <taxon>Bacillati</taxon>
        <taxon>Cyanobacteriota</taxon>
        <taxon>Cyanophyceae</taxon>
        <taxon>Desertifilales</taxon>
        <taxon>Desertifilaceae</taxon>
        <taxon>Roseofilum</taxon>
    </lineage>
</organism>
<accession>A0A1L9QMN2</accession>
<reference evidence="1" key="1">
    <citation type="submission" date="2016-10" db="EMBL/GenBank/DDBJ databases">
        <title>CRISPR-Cas defence system in Roseofilum reptotaenium: evidence of a bacteriophage-cyanobacterium arms race in the coral black band disease.</title>
        <authorList>
            <person name="Buerger P."/>
            <person name="Wood-Charlson E.M."/>
            <person name="Weynberg K.D."/>
            <person name="Willis B."/>
            <person name="Van Oppen M.J."/>
        </authorList>
    </citation>
    <scope>NUCLEOTIDE SEQUENCE [LARGE SCALE GENOMIC DNA]</scope>
    <source>
        <strain evidence="1">AO1-A</strain>
    </source>
</reference>